<reference evidence="5" key="1">
    <citation type="submission" date="2024-05" db="EMBL/GenBank/DDBJ databases">
        <title>Whole-Genome Sequence of CFS9, a Potential Fish Probiotic Isolated from the Body Surface of Silurus asotus.</title>
        <authorList>
            <person name="Kojima M."/>
            <person name="Tobioka K."/>
            <person name="Yokota K."/>
            <person name="Nakatani H."/>
            <person name="Hori K."/>
            <person name="Tamaru Y."/>
            <person name="Okazaki F."/>
        </authorList>
    </citation>
    <scope>NUCLEOTIDE SEQUENCE</scope>
    <source>
        <strain evidence="5">CFS9</strain>
    </source>
</reference>
<evidence type="ECO:0000256" key="1">
    <source>
        <dbReference type="ARBA" id="ARBA00022612"/>
    </source>
</evidence>
<dbReference type="Pfam" id="PF04586">
    <property type="entry name" value="Peptidase_S78"/>
    <property type="match status" value="1"/>
</dbReference>
<dbReference type="GO" id="GO:0006508">
    <property type="term" value="P:proteolysis"/>
    <property type="evidence" value="ECO:0007669"/>
    <property type="project" value="UniProtKB-KW"/>
</dbReference>
<dbReference type="InterPro" id="IPR006433">
    <property type="entry name" value="Prohead_protease"/>
</dbReference>
<dbReference type="GO" id="GO:0008233">
    <property type="term" value="F:peptidase activity"/>
    <property type="evidence" value="ECO:0007669"/>
    <property type="project" value="UniProtKB-KW"/>
</dbReference>
<evidence type="ECO:0000313" key="5">
    <source>
        <dbReference type="EMBL" id="BFM41666.1"/>
    </source>
</evidence>
<proteinExistence type="predicted"/>
<organism evidence="5">
    <name type="scientific">Flavobacterium sp. CFS9</name>
    <dbReference type="NCBI Taxonomy" id="3143118"/>
    <lineage>
        <taxon>Bacteria</taxon>
        <taxon>Pseudomonadati</taxon>
        <taxon>Bacteroidota</taxon>
        <taxon>Flavobacteriia</taxon>
        <taxon>Flavobacteriales</taxon>
        <taxon>Flavobacteriaceae</taxon>
        <taxon>Flavobacterium</taxon>
    </lineage>
</organism>
<dbReference type="InterPro" id="IPR054613">
    <property type="entry name" value="Peptidase_S78_dom"/>
</dbReference>
<accession>A0AAT9GWQ6</accession>
<dbReference type="AlphaFoldDB" id="A0AAT9GWQ6"/>
<evidence type="ECO:0000256" key="2">
    <source>
        <dbReference type="ARBA" id="ARBA00022670"/>
    </source>
</evidence>
<gene>
    <name evidence="5" type="ORF">CFS9_03070</name>
</gene>
<feature type="domain" description="Prohead serine protease" evidence="4">
    <location>
        <begin position="34"/>
        <end position="189"/>
    </location>
</feature>
<sequence>MEGVDYIKNIDGAERRFFSSEVRKVMPETEPTVEKDNLPNIEGYAAKFNSTTVIGRYWQFEEEILPGAFDDVLNDDVRCLYNHDPNYVLARSKAGKGTLTLSVDGVGLKYAYKTPNRGFAIDLADAIDEGDVSESSFSFLVAEEIWIYGDESKGILDKRQIVKFSRLFDVAPVTFPAYPDTEVAQRCSTAYKEKNNITERTAQDENKGLSTFEAQISINKNYL</sequence>
<dbReference type="RefSeq" id="WP_369616921.1">
    <property type="nucleotide sequence ID" value="NZ_AP031573.1"/>
</dbReference>
<keyword evidence="1" id="KW-1188">Viral release from host cell</keyword>
<dbReference type="EMBL" id="AP031573">
    <property type="protein sequence ID" value="BFM41666.1"/>
    <property type="molecule type" value="Genomic_DNA"/>
</dbReference>
<evidence type="ECO:0000259" key="4">
    <source>
        <dbReference type="Pfam" id="PF04586"/>
    </source>
</evidence>
<keyword evidence="2 5" id="KW-0645">Protease</keyword>
<evidence type="ECO:0000256" key="3">
    <source>
        <dbReference type="ARBA" id="ARBA00022801"/>
    </source>
</evidence>
<dbReference type="NCBIfam" id="TIGR01543">
    <property type="entry name" value="proheadase_HK97"/>
    <property type="match status" value="1"/>
</dbReference>
<name>A0AAT9GWQ6_9FLAO</name>
<protein>
    <submittedName>
        <fullName evidence="5">HK97 family phage prohead protease</fullName>
    </submittedName>
</protein>
<keyword evidence="3" id="KW-0378">Hydrolase</keyword>